<dbReference type="Pfam" id="PF08395">
    <property type="entry name" value="7tm_7"/>
    <property type="match status" value="1"/>
</dbReference>
<dbReference type="AlphaFoldDB" id="A0A6A4JTS9"/>
<proteinExistence type="predicted"/>
<dbReference type="InterPro" id="IPR013604">
    <property type="entry name" value="7TM_chemorcpt"/>
</dbReference>
<dbReference type="OrthoDB" id="6628389at2759"/>
<protein>
    <recommendedName>
        <fullName evidence="8">Gustatory receptor</fullName>
    </recommendedName>
</protein>
<sequence length="97" mass="11038">MTTFFVHYAIQKFLTLVIPNVAAQQFYDELDNHYNKLFNIMKTNPVLCKKASLYLYVTTKHSVKLTVCGFFTLGYPLITSIIAGCATYLVVLIQFSS</sequence>
<evidence type="ECO:0000256" key="4">
    <source>
        <dbReference type="ARBA" id="ARBA00022989"/>
    </source>
</evidence>
<name>A0A6A4JTS9_APOLU</name>
<evidence type="ECO:0000313" key="7">
    <source>
        <dbReference type="Proteomes" id="UP000466442"/>
    </source>
</evidence>
<evidence type="ECO:0008006" key="8">
    <source>
        <dbReference type="Google" id="ProtNLM"/>
    </source>
</evidence>
<keyword evidence="2" id="KW-1003">Cell membrane</keyword>
<evidence type="ECO:0000256" key="1">
    <source>
        <dbReference type="ARBA" id="ARBA00004651"/>
    </source>
</evidence>
<dbReference type="Proteomes" id="UP000466442">
    <property type="component" value="Unassembled WGS sequence"/>
</dbReference>
<dbReference type="GO" id="GO:0050909">
    <property type="term" value="P:sensory perception of taste"/>
    <property type="evidence" value="ECO:0007669"/>
    <property type="project" value="InterPro"/>
</dbReference>
<keyword evidence="7" id="KW-1185">Reference proteome</keyword>
<reference evidence="6" key="1">
    <citation type="journal article" date="2021" name="Mol. Ecol. Resour.">
        <title>Apolygus lucorum genome provides insights into omnivorousness and mesophyll feeding.</title>
        <authorList>
            <person name="Liu Y."/>
            <person name="Liu H."/>
            <person name="Wang H."/>
            <person name="Huang T."/>
            <person name="Liu B."/>
            <person name="Yang B."/>
            <person name="Yin L."/>
            <person name="Li B."/>
            <person name="Zhang Y."/>
            <person name="Zhang S."/>
            <person name="Jiang F."/>
            <person name="Zhang X."/>
            <person name="Ren Y."/>
            <person name="Wang B."/>
            <person name="Wang S."/>
            <person name="Lu Y."/>
            <person name="Wu K."/>
            <person name="Fan W."/>
            <person name="Wang G."/>
        </authorList>
    </citation>
    <scope>NUCLEOTIDE SEQUENCE</scope>
    <source>
        <strain evidence="6">12Hb</strain>
    </source>
</reference>
<gene>
    <name evidence="6" type="ORF">GE061_003125</name>
</gene>
<evidence type="ECO:0000256" key="2">
    <source>
        <dbReference type="ARBA" id="ARBA00022475"/>
    </source>
</evidence>
<comment type="caution">
    <text evidence="6">The sequence shown here is derived from an EMBL/GenBank/DDBJ whole genome shotgun (WGS) entry which is preliminary data.</text>
</comment>
<accession>A0A6A4JTS9</accession>
<dbReference type="GO" id="GO:0005886">
    <property type="term" value="C:plasma membrane"/>
    <property type="evidence" value="ECO:0007669"/>
    <property type="project" value="UniProtKB-SubCell"/>
</dbReference>
<dbReference type="EMBL" id="WIXP02000011">
    <property type="protein sequence ID" value="KAF6202723.1"/>
    <property type="molecule type" value="Genomic_DNA"/>
</dbReference>
<comment type="subcellular location">
    <subcellularLocation>
        <location evidence="1">Cell membrane</location>
        <topology evidence="1">Multi-pass membrane protein</topology>
    </subcellularLocation>
</comment>
<keyword evidence="4" id="KW-1133">Transmembrane helix</keyword>
<keyword evidence="3" id="KW-0812">Transmembrane</keyword>
<evidence type="ECO:0000313" key="6">
    <source>
        <dbReference type="EMBL" id="KAF6202723.1"/>
    </source>
</evidence>
<evidence type="ECO:0000256" key="3">
    <source>
        <dbReference type="ARBA" id="ARBA00022692"/>
    </source>
</evidence>
<keyword evidence="5" id="KW-0472">Membrane</keyword>
<organism evidence="6 7">
    <name type="scientific">Apolygus lucorum</name>
    <name type="common">Small green plant bug</name>
    <name type="synonym">Lygocoris lucorum</name>
    <dbReference type="NCBI Taxonomy" id="248454"/>
    <lineage>
        <taxon>Eukaryota</taxon>
        <taxon>Metazoa</taxon>
        <taxon>Ecdysozoa</taxon>
        <taxon>Arthropoda</taxon>
        <taxon>Hexapoda</taxon>
        <taxon>Insecta</taxon>
        <taxon>Pterygota</taxon>
        <taxon>Neoptera</taxon>
        <taxon>Paraneoptera</taxon>
        <taxon>Hemiptera</taxon>
        <taxon>Heteroptera</taxon>
        <taxon>Panheteroptera</taxon>
        <taxon>Cimicomorpha</taxon>
        <taxon>Miridae</taxon>
        <taxon>Mirini</taxon>
        <taxon>Apolygus</taxon>
    </lineage>
</organism>
<evidence type="ECO:0000256" key="5">
    <source>
        <dbReference type="ARBA" id="ARBA00023136"/>
    </source>
</evidence>